<accession>A0A8E0VGC1</accession>
<gene>
    <name evidence="3" type="ORF">FBUS_02806</name>
</gene>
<keyword evidence="4" id="KW-1185">Reference proteome</keyword>
<sequence length="111" mass="12518">MVSEFVSLISITIDLFVVLRITEARRAARPERRKPSRTPNPLTCLAQRTDLRSEYEEFRSSSANLRTPTSNRPLMRAIDPACRLSFGKSHSLPSISVICMTNSRGRNVAQI</sequence>
<evidence type="ECO:0000256" key="1">
    <source>
        <dbReference type="SAM" id="MobiDB-lite"/>
    </source>
</evidence>
<feature type="signal peptide" evidence="2">
    <location>
        <begin position="1"/>
        <end position="24"/>
    </location>
</feature>
<dbReference type="AlphaFoldDB" id="A0A8E0VGC1"/>
<reference evidence="3" key="1">
    <citation type="submission" date="2019-05" db="EMBL/GenBank/DDBJ databases">
        <title>Annotation for the trematode Fasciolopsis buski.</title>
        <authorList>
            <person name="Choi Y.-J."/>
        </authorList>
    </citation>
    <scope>NUCLEOTIDE SEQUENCE</scope>
    <source>
        <strain evidence="3">HT</strain>
        <tissue evidence="3">Whole worm</tissue>
    </source>
</reference>
<feature type="region of interest" description="Disordered" evidence="1">
    <location>
        <begin position="27"/>
        <end position="46"/>
    </location>
</feature>
<organism evidence="3 4">
    <name type="scientific">Fasciolopsis buskii</name>
    <dbReference type="NCBI Taxonomy" id="27845"/>
    <lineage>
        <taxon>Eukaryota</taxon>
        <taxon>Metazoa</taxon>
        <taxon>Spiralia</taxon>
        <taxon>Lophotrochozoa</taxon>
        <taxon>Platyhelminthes</taxon>
        <taxon>Trematoda</taxon>
        <taxon>Digenea</taxon>
        <taxon>Plagiorchiida</taxon>
        <taxon>Echinostomata</taxon>
        <taxon>Echinostomatoidea</taxon>
        <taxon>Fasciolidae</taxon>
        <taxon>Fasciolopsis</taxon>
    </lineage>
</organism>
<comment type="caution">
    <text evidence="3">The sequence shown here is derived from an EMBL/GenBank/DDBJ whole genome shotgun (WGS) entry which is preliminary data.</text>
</comment>
<feature type="chain" id="PRO_5034165291" evidence="2">
    <location>
        <begin position="25"/>
        <end position="111"/>
    </location>
</feature>
<protein>
    <submittedName>
        <fullName evidence="3">Uncharacterized protein</fullName>
    </submittedName>
</protein>
<evidence type="ECO:0000256" key="2">
    <source>
        <dbReference type="SAM" id="SignalP"/>
    </source>
</evidence>
<proteinExistence type="predicted"/>
<keyword evidence="2" id="KW-0732">Signal</keyword>
<dbReference type="Proteomes" id="UP000728185">
    <property type="component" value="Unassembled WGS sequence"/>
</dbReference>
<evidence type="ECO:0000313" key="3">
    <source>
        <dbReference type="EMBL" id="KAA0188021.1"/>
    </source>
</evidence>
<name>A0A8E0VGC1_9TREM</name>
<dbReference type="EMBL" id="LUCM01008710">
    <property type="protein sequence ID" value="KAA0188021.1"/>
    <property type="molecule type" value="Genomic_DNA"/>
</dbReference>
<evidence type="ECO:0000313" key="4">
    <source>
        <dbReference type="Proteomes" id="UP000728185"/>
    </source>
</evidence>